<dbReference type="AlphaFoldDB" id="A0AAP2E2T8"/>
<dbReference type="Pfam" id="PF02687">
    <property type="entry name" value="FtsX"/>
    <property type="match status" value="1"/>
</dbReference>
<name>A0AAP2E2T8_9BACT</name>
<gene>
    <name evidence="8" type="ORF">KK062_25810</name>
</gene>
<feature type="transmembrane region" description="Helical" evidence="6">
    <location>
        <begin position="34"/>
        <end position="60"/>
    </location>
</feature>
<evidence type="ECO:0000256" key="3">
    <source>
        <dbReference type="ARBA" id="ARBA00022692"/>
    </source>
</evidence>
<protein>
    <recommendedName>
        <fullName evidence="7">ABC3 transporter permease C-terminal domain-containing protein</fullName>
    </recommendedName>
</protein>
<dbReference type="GO" id="GO:0005886">
    <property type="term" value="C:plasma membrane"/>
    <property type="evidence" value="ECO:0007669"/>
    <property type="project" value="UniProtKB-SubCell"/>
</dbReference>
<organism evidence="8 9">
    <name type="scientific">Dawidia cretensis</name>
    <dbReference type="NCBI Taxonomy" id="2782350"/>
    <lineage>
        <taxon>Bacteria</taxon>
        <taxon>Pseudomonadati</taxon>
        <taxon>Bacteroidota</taxon>
        <taxon>Cytophagia</taxon>
        <taxon>Cytophagales</taxon>
        <taxon>Chryseotaleaceae</taxon>
        <taxon>Dawidia</taxon>
    </lineage>
</organism>
<evidence type="ECO:0000259" key="7">
    <source>
        <dbReference type="Pfam" id="PF02687"/>
    </source>
</evidence>
<keyword evidence="9" id="KW-1185">Reference proteome</keyword>
<feature type="domain" description="ABC3 transporter permease C-terminal" evidence="7">
    <location>
        <begin position="4"/>
        <end position="101"/>
    </location>
</feature>
<evidence type="ECO:0000256" key="2">
    <source>
        <dbReference type="ARBA" id="ARBA00022475"/>
    </source>
</evidence>
<dbReference type="GO" id="GO:0022857">
    <property type="term" value="F:transmembrane transporter activity"/>
    <property type="evidence" value="ECO:0007669"/>
    <property type="project" value="TreeGrafter"/>
</dbReference>
<comment type="caution">
    <text evidence="8">The sequence shown here is derived from an EMBL/GenBank/DDBJ whole genome shotgun (WGS) entry which is preliminary data.</text>
</comment>
<keyword evidence="4 6" id="KW-1133">Transmembrane helix</keyword>
<evidence type="ECO:0000313" key="9">
    <source>
        <dbReference type="Proteomes" id="UP001319080"/>
    </source>
</evidence>
<reference evidence="8 9" key="1">
    <citation type="submission" date="2021-05" db="EMBL/GenBank/DDBJ databases">
        <title>A Polyphasic approach of four new species of the genus Ohtaekwangia: Ohtaekwangia histidinii sp. nov., Ohtaekwangia cretensis sp. nov., Ohtaekwangia indiensis sp. nov., Ohtaekwangia reichenbachii sp. nov. from diverse environment.</title>
        <authorList>
            <person name="Octaviana S."/>
        </authorList>
    </citation>
    <scope>NUCLEOTIDE SEQUENCE [LARGE SCALE GENOMIC DNA]</scope>
    <source>
        <strain evidence="8 9">PWU5</strain>
    </source>
</reference>
<feature type="transmembrane region" description="Helical" evidence="6">
    <location>
        <begin position="72"/>
        <end position="96"/>
    </location>
</feature>
<dbReference type="InterPro" id="IPR003838">
    <property type="entry name" value="ABC3_permease_C"/>
</dbReference>
<keyword evidence="2" id="KW-1003">Cell membrane</keyword>
<evidence type="ECO:0000313" key="8">
    <source>
        <dbReference type="EMBL" id="MBT1711685.1"/>
    </source>
</evidence>
<comment type="subcellular location">
    <subcellularLocation>
        <location evidence="1">Cell membrane</location>
        <topology evidence="1">Multi-pass membrane protein</topology>
    </subcellularLocation>
</comment>
<dbReference type="PANTHER" id="PTHR30572:SF18">
    <property type="entry name" value="ABC-TYPE MACROLIDE FAMILY EXPORT SYSTEM PERMEASE COMPONENT 2"/>
    <property type="match status" value="1"/>
</dbReference>
<sequence>MPSLGLFGLAAFSANQRTKEIDIRKALGATVGDIVILIAKGFVYLIIIALLLSAPLGWYFMKTWLEDFAYRVDISLWTFVYAALLILTIAGLTIAFQSFKASVTDAATTLRN</sequence>
<evidence type="ECO:0000256" key="5">
    <source>
        <dbReference type="ARBA" id="ARBA00023136"/>
    </source>
</evidence>
<evidence type="ECO:0000256" key="4">
    <source>
        <dbReference type="ARBA" id="ARBA00022989"/>
    </source>
</evidence>
<keyword evidence="3 6" id="KW-0812">Transmembrane</keyword>
<dbReference type="PANTHER" id="PTHR30572">
    <property type="entry name" value="MEMBRANE COMPONENT OF TRANSPORTER-RELATED"/>
    <property type="match status" value="1"/>
</dbReference>
<evidence type="ECO:0000256" key="1">
    <source>
        <dbReference type="ARBA" id="ARBA00004651"/>
    </source>
</evidence>
<proteinExistence type="predicted"/>
<evidence type="ECO:0000256" key="6">
    <source>
        <dbReference type="SAM" id="Phobius"/>
    </source>
</evidence>
<dbReference type="EMBL" id="JAHESE010000038">
    <property type="protein sequence ID" value="MBT1711685.1"/>
    <property type="molecule type" value="Genomic_DNA"/>
</dbReference>
<keyword evidence="5 6" id="KW-0472">Membrane</keyword>
<dbReference type="RefSeq" id="WP_254087255.1">
    <property type="nucleotide sequence ID" value="NZ_JAHESE010000038.1"/>
</dbReference>
<dbReference type="InterPro" id="IPR050250">
    <property type="entry name" value="Macrolide_Exporter_MacB"/>
</dbReference>
<dbReference type="Proteomes" id="UP001319080">
    <property type="component" value="Unassembled WGS sequence"/>
</dbReference>
<accession>A0AAP2E2T8</accession>